<evidence type="ECO:0000313" key="4">
    <source>
        <dbReference type="Proteomes" id="UP000238322"/>
    </source>
</evidence>
<organism evidence="3 4">
    <name type="scientific">Blastopirellula marina</name>
    <dbReference type="NCBI Taxonomy" id="124"/>
    <lineage>
        <taxon>Bacteria</taxon>
        <taxon>Pseudomonadati</taxon>
        <taxon>Planctomycetota</taxon>
        <taxon>Planctomycetia</taxon>
        <taxon>Pirellulales</taxon>
        <taxon>Pirellulaceae</taxon>
        <taxon>Blastopirellula</taxon>
    </lineage>
</organism>
<dbReference type="Proteomes" id="UP000238322">
    <property type="component" value="Unassembled WGS sequence"/>
</dbReference>
<dbReference type="EMBL" id="PUHY01000012">
    <property type="protein sequence ID" value="PQO32124.1"/>
    <property type="molecule type" value="Genomic_DNA"/>
</dbReference>
<name>A0A2S8FJM0_9BACT</name>
<keyword evidence="1" id="KW-1133">Transmembrane helix</keyword>
<dbReference type="InterPro" id="IPR011453">
    <property type="entry name" value="DUF1559"/>
</dbReference>
<dbReference type="PANTHER" id="PTHR30093">
    <property type="entry name" value="GENERAL SECRETION PATHWAY PROTEIN G"/>
    <property type="match status" value="1"/>
</dbReference>
<protein>
    <recommendedName>
        <fullName evidence="2">DUF1559 domain-containing protein</fullName>
    </recommendedName>
</protein>
<dbReference type="AlphaFoldDB" id="A0A2S8FJM0"/>
<dbReference type="PANTHER" id="PTHR30093:SF2">
    <property type="entry name" value="TYPE II SECRETION SYSTEM PROTEIN H"/>
    <property type="match status" value="1"/>
</dbReference>
<evidence type="ECO:0000313" key="3">
    <source>
        <dbReference type="EMBL" id="PQO32124.1"/>
    </source>
</evidence>
<dbReference type="RefSeq" id="WP_105331136.1">
    <property type="nucleotide sequence ID" value="NZ_PUHY01000012.1"/>
</dbReference>
<proteinExistence type="predicted"/>
<feature type="transmembrane region" description="Helical" evidence="1">
    <location>
        <begin position="17"/>
        <end position="36"/>
    </location>
</feature>
<keyword evidence="1" id="KW-0472">Membrane</keyword>
<dbReference type="Pfam" id="PF07596">
    <property type="entry name" value="SBP_bac_10"/>
    <property type="match status" value="1"/>
</dbReference>
<reference evidence="3 4" key="1">
    <citation type="submission" date="2018-02" db="EMBL/GenBank/DDBJ databases">
        <title>Comparative genomes isolates from brazilian mangrove.</title>
        <authorList>
            <person name="Araujo J.E."/>
            <person name="Taketani R.G."/>
            <person name="Silva M.C.P."/>
            <person name="Loureco M.V."/>
            <person name="Andreote F.D."/>
        </authorList>
    </citation>
    <scope>NUCLEOTIDE SEQUENCE [LARGE SCALE GENOMIC DNA]</scope>
    <source>
        <strain evidence="3 4">Hex-1 MGV</strain>
    </source>
</reference>
<feature type="domain" description="DUF1559" evidence="2">
    <location>
        <begin position="48"/>
        <end position="132"/>
    </location>
</feature>
<evidence type="ECO:0000259" key="2">
    <source>
        <dbReference type="Pfam" id="PF07596"/>
    </source>
</evidence>
<comment type="caution">
    <text evidence="3">The sequence shown here is derived from an EMBL/GenBank/DDBJ whole genome shotgun (WGS) entry which is preliminary data.</text>
</comment>
<dbReference type="OrthoDB" id="285651at2"/>
<accession>A0A2S8FJM0</accession>
<keyword evidence="1" id="KW-0812">Transmembrane</keyword>
<evidence type="ECO:0000256" key="1">
    <source>
        <dbReference type="SAM" id="Phobius"/>
    </source>
</evidence>
<gene>
    <name evidence="3" type="ORF">C5Y83_17965</name>
</gene>
<sequence length="250" mass="28137">MNQPHSPERFKPGKNDTVITIFGAFIAFFGLAFMLLPSTGHPRSEMARMQSENNIKQIGLALLNYRDVHGAFPPAYVTDEQGQPLYSWRVLILPFIEASDLYDQFDLDAAWDSPTNKPLISQMPEALTSPFFFKTRSQGKTPYLAVVDSQRGRTVLRPGPGQKFNYQLKTDAIDQSVMVIDDPGRMVIWTKPDDISPQQLLSLDPIDQNELHGIHVLYGDAKVEHFDEEACARLGNLIFCDEGRIPNAAR</sequence>